<dbReference type="Pfam" id="PF02525">
    <property type="entry name" value="Flavodoxin_2"/>
    <property type="match status" value="1"/>
</dbReference>
<dbReference type="Proteomes" id="UP000727857">
    <property type="component" value="Unassembled WGS sequence"/>
</dbReference>
<dbReference type="AlphaFoldDB" id="A0A940DHM0"/>
<dbReference type="InterPro" id="IPR029039">
    <property type="entry name" value="Flavoprotein-like_sf"/>
</dbReference>
<protein>
    <submittedName>
        <fullName evidence="4">NAD(P)H-dependent oxidoreductase</fullName>
    </submittedName>
</protein>
<dbReference type="EMBL" id="JADINF010000120">
    <property type="protein sequence ID" value="MBO8424307.1"/>
    <property type="molecule type" value="Genomic_DNA"/>
</dbReference>
<organism evidence="4 5">
    <name type="scientific">Candidatus Stercoripulliclostridium pullicola</name>
    <dbReference type="NCBI Taxonomy" id="2840953"/>
    <lineage>
        <taxon>Bacteria</taxon>
        <taxon>Bacillati</taxon>
        <taxon>Bacillota</taxon>
        <taxon>Clostridia</taxon>
        <taxon>Eubacteriales</taxon>
        <taxon>Candidatus Stercoripulliclostridium</taxon>
    </lineage>
</organism>
<reference evidence="4" key="2">
    <citation type="journal article" date="2021" name="PeerJ">
        <title>Extensive microbial diversity within the chicken gut microbiome revealed by metagenomics and culture.</title>
        <authorList>
            <person name="Gilroy R."/>
            <person name="Ravi A."/>
            <person name="Getino M."/>
            <person name="Pursley I."/>
            <person name="Horton D.L."/>
            <person name="Alikhan N.F."/>
            <person name="Baker D."/>
            <person name="Gharbi K."/>
            <person name="Hall N."/>
            <person name="Watson M."/>
            <person name="Adriaenssens E.M."/>
            <person name="Foster-Nyarko E."/>
            <person name="Jarju S."/>
            <person name="Secka A."/>
            <person name="Antonio M."/>
            <person name="Oren A."/>
            <person name="Chaudhuri R.R."/>
            <person name="La Ragione R."/>
            <person name="Hildebrand F."/>
            <person name="Pallen M.J."/>
        </authorList>
    </citation>
    <scope>NUCLEOTIDE SEQUENCE</scope>
    <source>
        <strain evidence="4">517</strain>
    </source>
</reference>
<proteinExistence type="predicted"/>
<dbReference type="InterPro" id="IPR003680">
    <property type="entry name" value="Flavodoxin_fold"/>
</dbReference>
<accession>A0A940DHM0</accession>
<dbReference type="SUPFAM" id="SSF52218">
    <property type="entry name" value="Flavoproteins"/>
    <property type="match status" value="2"/>
</dbReference>
<evidence type="ECO:0000259" key="3">
    <source>
        <dbReference type="Pfam" id="PF02525"/>
    </source>
</evidence>
<evidence type="ECO:0000256" key="1">
    <source>
        <dbReference type="ARBA" id="ARBA00022630"/>
    </source>
</evidence>
<dbReference type="PANTHER" id="PTHR43278">
    <property type="entry name" value="NAD(P)H-DEPENDENT FMN-CONTAINING OXIDOREDUCTASE YWQN-RELATED"/>
    <property type="match status" value="1"/>
</dbReference>
<dbReference type="InterPro" id="IPR051796">
    <property type="entry name" value="ISF_SsuE-like"/>
</dbReference>
<feature type="domain" description="Flavodoxin-like fold" evidence="3">
    <location>
        <begin position="1"/>
        <end position="106"/>
    </location>
</feature>
<evidence type="ECO:0000313" key="5">
    <source>
        <dbReference type="Proteomes" id="UP000727857"/>
    </source>
</evidence>
<sequence>MKILFINASPKGERSVTLQTARYIEKRYPNACEYSILHTGAHIKALEKDFSEAEKAINAADTIIFVYPVYTFIAPYQLHRFIELTKASGVSCKGKYCAQILTSKHFYDVTAMKYIEENALDLGMRYLGALSADMDDLQSEAGRYEADCFFERLLFDAENGNYVEAPSHAPLAARPAYEPSLPEAEKSEGKDIVVVTNAATEDVNLRNMIEDFINASEYPVRVVNVRDFPFRGGCLGCFNCAISGKCVYNDGFEDFLRNDIQRADALIYAFTVSDHYTHSSFKLYDDRQFCNGHRTVTAGKVTGYIISGEYSKEANLRMIVEARANVSGMYFAGVAGDEGDTGKELATLAKTVCFALDKGLSAPQNFYGVGGTKIFRDLVYTMQGIMQADHVFYKEHGVYDFPQKKRGMIVAMKFLGLLMRSPAVQKKMKGQMTKYMLMPYEKVLEKTTPKV</sequence>
<keyword evidence="1" id="KW-0285">Flavoprotein</keyword>
<reference evidence="4" key="1">
    <citation type="submission" date="2020-10" db="EMBL/GenBank/DDBJ databases">
        <authorList>
            <person name="Gilroy R."/>
        </authorList>
    </citation>
    <scope>NUCLEOTIDE SEQUENCE</scope>
    <source>
        <strain evidence="4">517</strain>
    </source>
</reference>
<gene>
    <name evidence="4" type="ORF">IAB16_04760</name>
</gene>
<dbReference type="Gene3D" id="3.40.50.360">
    <property type="match status" value="2"/>
</dbReference>
<dbReference type="PANTHER" id="PTHR43278:SF2">
    <property type="entry name" value="IRON-SULFUR FLAVOPROTEIN"/>
    <property type="match status" value="1"/>
</dbReference>
<evidence type="ECO:0000256" key="2">
    <source>
        <dbReference type="ARBA" id="ARBA00022643"/>
    </source>
</evidence>
<keyword evidence="2" id="KW-0288">FMN</keyword>
<comment type="caution">
    <text evidence="4">The sequence shown here is derived from an EMBL/GenBank/DDBJ whole genome shotgun (WGS) entry which is preliminary data.</text>
</comment>
<evidence type="ECO:0000313" key="4">
    <source>
        <dbReference type="EMBL" id="MBO8424307.1"/>
    </source>
</evidence>
<name>A0A940DHM0_9FIRM</name>